<dbReference type="Gene3D" id="3.90.1010.10">
    <property type="match status" value="1"/>
</dbReference>
<dbReference type="Pfam" id="PF01592">
    <property type="entry name" value="NifU_N"/>
    <property type="match status" value="1"/>
</dbReference>
<evidence type="ECO:0000313" key="3">
    <source>
        <dbReference type="Proteomes" id="UP000469215"/>
    </source>
</evidence>
<proteinExistence type="predicted"/>
<dbReference type="SUPFAM" id="SSF82649">
    <property type="entry name" value="SufE/NifU"/>
    <property type="match status" value="1"/>
</dbReference>
<feature type="domain" description="NIF system FeS cluster assembly NifU N-terminal" evidence="1">
    <location>
        <begin position="8"/>
        <end position="133"/>
    </location>
</feature>
<evidence type="ECO:0000259" key="1">
    <source>
        <dbReference type="Pfam" id="PF01592"/>
    </source>
</evidence>
<dbReference type="GO" id="GO:0016226">
    <property type="term" value="P:iron-sulfur cluster assembly"/>
    <property type="evidence" value="ECO:0007669"/>
    <property type="project" value="InterPro"/>
</dbReference>
<dbReference type="Proteomes" id="UP000469215">
    <property type="component" value="Unassembled WGS sequence"/>
</dbReference>
<dbReference type="CDD" id="cd06664">
    <property type="entry name" value="IscU_like"/>
    <property type="match status" value="1"/>
</dbReference>
<dbReference type="EMBL" id="WWEQ01000011">
    <property type="protein sequence ID" value="MYM19151.1"/>
    <property type="molecule type" value="Genomic_DNA"/>
</dbReference>
<protein>
    <submittedName>
        <fullName evidence="2">SUF system NifU family Fe-S cluster assembly protein</fullName>
    </submittedName>
</protein>
<accession>A0A6N9H5M5</accession>
<keyword evidence="3" id="KW-1185">Reference proteome</keyword>
<dbReference type="AlphaFoldDB" id="A0A6N9H5M5"/>
<reference evidence="2 3" key="1">
    <citation type="submission" date="2020-01" db="EMBL/GenBank/DDBJ databases">
        <authorList>
            <person name="Deng T."/>
        </authorList>
    </citation>
    <scope>NUCLEOTIDE SEQUENCE [LARGE SCALE GENOMIC DNA]</scope>
    <source>
        <strain evidence="2 3">5221</strain>
    </source>
</reference>
<dbReference type="GO" id="GO:0051536">
    <property type="term" value="F:iron-sulfur cluster binding"/>
    <property type="evidence" value="ECO:0007669"/>
    <property type="project" value="InterPro"/>
</dbReference>
<dbReference type="NCBIfam" id="TIGR01994">
    <property type="entry name" value="SUF_scaf_2"/>
    <property type="match status" value="1"/>
</dbReference>
<comment type="caution">
    <text evidence="2">The sequence shown here is derived from an EMBL/GenBank/DDBJ whole genome shotgun (WGS) entry which is preliminary data.</text>
</comment>
<name>A0A6N9H5M5_9MICO</name>
<gene>
    <name evidence="2" type="ORF">GSY69_03985</name>
</gene>
<dbReference type="InterPro" id="IPR002871">
    <property type="entry name" value="NIF_FeS_clus_asmbl_NifU_N"/>
</dbReference>
<dbReference type="RefSeq" id="WP_160952590.1">
    <property type="nucleotide sequence ID" value="NZ_WWEQ01000011.1"/>
</dbReference>
<dbReference type="GO" id="GO:0005506">
    <property type="term" value="F:iron ion binding"/>
    <property type="evidence" value="ECO:0007669"/>
    <property type="project" value="InterPro"/>
</dbReference>
<organism evidence="2 3">
    <name type="scientific">Brevibacterium rongguiense</name>
    <dbReference type="NCBI Taxonomy" id="2695267"/>
    <lineage>
        <taxon>Bacteria</taxon>
        <taxon>Bacillati</taxon>
        <taxon>Actinomycetota</taxon>
        <taxon>Actinomycetes</taxon>
        <taxon>Micrococcales</taxon>
        <taxon>Brevibacteriaceae</taxon>
        <taxon>Brevibacterium</taxon>
    </lineage>
</organism>
<evidence type="ECO:0000313" key="2">
    <source>
        <dbReference type="EMBL" id="MYM19151.1"/>
    </source>
</evidence>
<sequence length="154" mass="16553">MSGLDQLYQQLILDHAKRRTGNMPLLGAAEPPVGASHQINPTCGDEITVEARRDPATGRLLVRWDGEGCSISMASASAMTELAEECDPEGFNALEARFHELMHSRGQAQPDEEALGDAAAFAGVSKFPARVKCALLAWMALKDAVYQIEGADRA</sequence>